<dbReference type="Pfam" id="PF06283">
    <property type="entry name" value="ThuA"/>
    <property type="match status" value="1"/>
</dbReference>
<evidence type="ECO:0000313" key="2">
    <source>
        <dbReference type="EMBL" id="RZU29596.1"/>
    </source>
</evidence>
<accession>A0A4V2G1K7</accession>
<name>A0A4V2G1K7_9BACT</name>
<protein>
    <submittedName>
        <fullName evidence="2">Trehalose utilization protein</fullName>
    </submittedName>
</protein>
<dbReference type="Proteomes" id="UP000292958">
    <property type="component" value="Unassembled WGS sequence"/>
</dbReference>
<proteinExistence type="predicted"/>
<dbReference type="EMBL" id="SHKW01000007">
    <property type="protein sequence ID" value="RZU29596.1"/>
    <property type="molecule type" value="Genomic_DNA"/>
</dbReference>
<keyword evidence="3" id="KW-1185">Reference proteome</keyword>
<comment type="caution">
    <text evidence="2">The sequence shown here is derived from an EMBL/GenBank/DDBJ whole genome shotgun (WGS) entry which is preliminary data.</text>
</comment>
<sequence length="290" mass="32411">MAEDSSETFPIGTLVANGSHSCPIVSFPLSQPRNEELMRRLLSLLLFIYVACPSQSRAQEVLIVADEFHAMQVLAAQIEADTRLKTTIMGQTEIPASLASYRAVMVYLHGELQAGAEHKFIQYANEGGNLVLLHHSISSRKRENKDWFNFLHIELPNRPLAEGGYAYFDPVGFEVVNLAPGNAITTRGVKFDHTIPYASPEGAVEKKLPGTSFQETEVYVNHVLSGPRIVLLGVKYTDPKTGKVFMQDTAGWLLPTGKGDVFYFMMGHRTEDFEDAAYRRILDNAVEYRR</sequence>
<gene>
    <name evidence="2" type="ORF">BDD14_6181</name>
</gene>
<organism evidence="2 3">
    <name type="scientific">Edaphobacter modestus</name>
    <dbReference type="NCBI Taxonomy" id="388466"/>
    <lineage>
        <taxon>Bacteria</taxon>
        <taxon>Pseudomonadati</taxon>
        <taxon>Acidobacteriota</taxon>
        <taxon>Terriglobia</taxon>
        <taxon>Terriglobales</taxon>
        <taxon>Acidobacteriaceae</taxon>
        <taxon>Edaphobacter</taxon>
    </lineage>
</organism>
<dbReference type="InterPro" id="IPR029062">
    <property type="entry name" value="Class_I_gatase-like"/>
</dbReference>
<dbReference type="SUPFAM" id="SSF52317">
    <property type="entry name" value="Class I glutamine amidotransferase-like"/>
    <property type="match status" value="1"/>
</dbReference>
<evidence type="ECO:0000259" key="1">
    <source>
        <dbReference type="Pfam" id="PF06283"/>
    </source>
</evidence>
<evidence type="ECO:0000313" key="3">
    <source>
        <dbReference type="Proteomes" id="UP000292958"/>
    </source>
</evidence>
<feature type="domain" description="ThuA-like" evidence="1">
    <location>
        <begin position="96"/>
        <end position="288"/>
    </location>
</feature>
<dbReference type="Gene3D" id="3.40.50.880">
    <property type="match status" value="1"/>
</dbReference>
<dbReference type="InterPro" id="IPR029010">
    <property type="entry name" value="ThuA-like"/>
</dbReference>
<reference evidence="2 3" key="1">
    <citation type="submission" date="2019-02" db="EMBL/GenBank/DDBJ databases">
        <title>Genomic Encyclopedia of Archaeal and Bacterial Type Strains, Phase II (KMG-II): from individual species to whole genera.</title>
        <authorList>
            <person name="Goeker M."/>
        </authorList>
    </citation>
    <scope>NUCLEOTIDE SEQUENCE [LARGE SCALE GENOMIC DNA]</scope>
    <source>
        <strain evidence="2 3">DSM 18101</strain>
    </source>
</reference>
<dbReference type="AlphaFoldDB" id="A0A4V2G1K7"/>